<name>A0A4Y9YR62_9AGAM</name>
<reference evidence="2 3" key="1">
    <citation type="submission" date="2019-02" db="EMBL/GenBank/DDBJ databases">
        <title>Genome sequencing of the rare red list fungi Dentipellis fragilis.</title>
        <authorList>
            <person name="Buettner E."/>
            <person name="Kellner H."/>
        </authorList>
    </citation>
    <scope>NUCLEOTIDE SEQUENCE [LARGE SCALE GENOMIC DNA]</scope>
    <source>
        <strain evidence="2 3">DSM 105465</strain>
    </source>
</reference>
<keyword evidence="3" id="KW-1185">Reference proteome</keyword>
<dbReference type="Proteomes" id="UP000298327">
    <property type="component" value="Unassembled WGS sequence"/>
</dbReference>
<sequence>MTLERPGTILNFASIAHRASRIQALDAAWDRRVNGIAILPTRQAPHRAATWPHASEMDIAPSSFCEQRCLHPSCNSLRRCCAALILARQHDGNSAPISHQSHKPSLSLSLLPPARPRPTCIGRRSAWAALSPLRAKGNVPARMGRRHPIRVGATRAPAEVPARGSQLESIVQRPGRTAAHRPPYPPSLHRVYVSPPARPPARHDGPPFAQCPRALSPVAHCRSWGADGLPAASFTCVPTKMDVRGSQITQLPENKALHWTHTSADMPIPMPTWPGVTSSPVPCEISPPRSTLRIPEAL</sequence>
<dbReference type="EMBL" id="SEOQ01000387">
    <property type="protein sequence ID" value="TFY64041.1"/>
    <property type="molecule type" value="Genomic_DNA"/>
</dbReference>
<dbReference type="AlphaFoldDB" id="A0A4Y9YR62"/>
<organism evidence="2 3">
    <name type="scientific">Dentipellis fragilis</name>
    <dbReference type="NCBI Taxonomy" id="205917"/>
    <lineage>
        <taxon>Eukaryota</taxon>
        <taxon>Fungi</taxon>
        <taxon>Dikarya</taxon>
        <taxon>Basidiomycota</taxon>
        <taxon>Agaricomycotina</taxon>
        <taxon>Agaricomycetes</taxon>
        <taxon>Russulales</taxon>
        <taxon>Hericiaceae</taxon>
        <taxon>Dentipellis</taxon>
    </lineage>
</organism>
<evidence type="ECO:0000313" key="3">
    <source>
        <dbReference type="Proteomes" id="UP000298327"/>
    </source>
</evidence>
<protein>
    <submittedName>
        <fullName evidence="2">Uncharacterized protein</fullName>
    </submittedName>
</protein>
<gene>
    <name evidence="2" type="ORF">EVG20_g6079</name>
</gene>
<proteinExistence type="predicted"/>
<evidence type="ECO:0000256" key="1">
    <source>
        <dbReference type="SAM" id="MobiDB-lite"/>
    </source>
</evidence>
<feature type="region of interest" description="Disordered" evidence="1">
    <location>
        <begin position="277"/>
        <end position="298"/>
    </location>
</feature>
<comment type="caution">
    <text evidence="2">The sequence shown here is derived from an EMBL/GenBank/DDBJ whole genome shotgun (WGS) entry which is preliminary data.</text>
</comment>
<evidence type="ECO:0000313" key="2">
    <source>
        <dbReference type="EMBL" id="TFY64041.1"/>
    </source>
</evidence>
<accession>A0A4Y9YR62</accession>
<dbReference type="OrthoDB" id="10471551at2759"/>